<gene>
    <name evidence="2" type="primary">ORF105949</name>
</gene>
<evidence type="ECO:0000256" key="1">
    <source>
        <dbReference type="SAM" id="MobiDB-lite"/>
    </source>
</evidence>
<reference evidence="2" key="1">
    <citation type="submission" date="2014-12" db="EMBL/GenBank/DDBJ databases">
        <title>Insight into the proteome of Arion vulgaris.</title>
        <authorList>
            <person name="Aradska J."/>
            <person name="Bulat T."/>
            <person name="Smidak R."/>
            <person name="Sarate P."/>
            <person name="Gangsoo J."/>
            <person name="Sialana F."/>
            <person name="Bilban M."/>
            <person name="Lubec G."/>
        </authorList>
    </citation>
    <scope>NUCLEOTIDE SEQUENCE</scope>
    <source>
        <tissue evidence="2">Skin</tissue>
    </source>
</reference>
<dbReference type="AlphaFoldDB" id="A0A0B7ACC6"/>
<evidence type="ECO:0000313" key="2">
    <source>
        <dbReference type="EMBL" id="CEK77661.1"/>
    </source>
</evidence>
<organism evidence="2">
    <name type="scientific">Arion vulgaris</name>
    <dbReference type="NCBI Taxonomy" id="1028688"/>
    <lineage>
        <taxon>Eukaryota</taxon>
        <taxon>Metazoa</taxon>
        <taxon>Spiralia</taxon>
        <taxon>Lophotrochozoa</taxon>
        <taxon>Mollusca</taxon>
        <taxon>Gastropoda</taxon>
        <taxon>Heterobranchia</taxon>
        <taxon>Euthyneura</taxon>
        <taxon>Panpulmonata</taxon>
        <taxon>Eupulmonata</taxon>
        <taxon>Stylommatophora</taxon>
        <taxon>Helicina</taxon>
        <taxon>Arionoidea</taxon>
        <taxon>Arionidae</taxon>
        <taxon>Arion</taxon>
    </lineage>
</organism>
<feature type="region of interest" description="Disordered" evidence="1">
    <location>
        <begin position="130"/>
        <end position="202"/>
    </location>
</feature>
<proteinExistence type="predicted"/>
<feature type="compositionally biased region" description="Polar residues" evidence="1">
    <location>
        <begin position="150"/>
        <end position="173"/>
    </location>
</feature>
<sequence>MEKNVSKNYDSSSSADTDEIIERCKKKKGLALSSKPVTELPLKRNIVLNNTKNHPHRIMPELGINVKPSLLDRSLELSEYTAGISEYSNQPLSGENPGKLEMSDSYDSDLDSNDFKLVAKKLAQIATSSRAVGQKGLGNKRKEGHAFGRSQDNSHATSQNKNDAQALMTNDEQTVAHGVAIKSKSTSKSSLKSSIVVTGSRQ</sequence>
<accession>A0A0B7ACC6</accession>
<feature type="region of interest" description="Disordered" evidence="1">
    <location>
        <begin position="87"/>
        <end position="107"/>
    </location>
</feature>
<protein>
    <submittedName>
        <fullName evidence="2">Uncharacterized protein</fullName>
    </submittedName>
</protein>
<name>A0A0B7ACC6_9EUPU</name>
<dbReference type="EMBL" id="HACG01030796">
    <property type="protein sequence ID" value="CEK77661.1"/>
    <property type="molecule type" value="Transcribed_RNA"/>
</dbReference>
<feature type="compositionally biased region" description="Low complexity" evidence="1">
    <location>
        <begin position="182"/>
        <end position="194"/>
    </location>
</feature>